<dbReference type="AlphaFoldDB" id="A0A369QQ65"/>
<feature type="domain" description="Signal transduction histidine kinase internal region" evidence="3">
    <location>
        <begin position="188"/>
        <end position="266"/>
    </location>
</feature>
<sequence>MFRSKAFTLFTHALCWLLFFSLPLLFLNQRSETEQFTAIIQTLAYWLFYGCYIGLFYLHGYVLLPRFFLQKKYFAYAGLLLLLFTAVYFLRPFDNLISHVSRIAPAKPVTGPFSDKRPVPPLNQPPPPPFHNPDRPNPPRNGAPVRLDIVSIFLFIMIVTLSMAVEITQQWRTTQQRALLAETDKAKAELSFLKAQINPHFLFNILNNIYSLAITQNENTAEAILKLSNLMRYLTDEVTADFVDLKAEVACMQDYIALQQLRLSKKVKVNFTVTGNLAEKKIAPLVLIPFIENVFKYGVSNREESNIAISLRAEEQTITFYCQNPIFLHQTNRERTGIGLANTRERLQHLYPDNYQLTITSENQLFTVSLILPV</sequence>
<dbReference type="EMBL" id="QASA01000001">
    <property type="protein sequence ID" value="RDC64338.1"/>
    <property type="molecule type" value="Genomic_DNA"/>
</dbReference>
<feature type="transmembrane region" description="Helical" evidence="2">
    <location>
        <begin position="149"/>
        <end position="167"/>
    </location>
</feature>
<organism evidence="4 5">
    <name type="scientific">Adhaeribacter pallidiroseus</name>
    <dbReference type="NCBI Taxonomy" id="2072847"/>
    <lineage>
        <taxon>Bacteria</taxon>
        <taxon>Pseudomonadati</taxon>
        <taxon>Bacteroidota</taxon>
        <taxon>Cytophagia</taxon>
        <taxon>Cytophagales</taxon>
        <taxon>Hymenobacteraceae</taxon>
        <taxon>Adhaeribacter</taxon>
    </lineage>
</organism>
<dbReference type="Proteomes" id="UP000253919">
    <property type="component" value="Unassembled WGS sequence"/>
</dbReference>
<keyword evidence="5" id="KW-1185">Reference proteome</keyword>
<keyword evidence="2" id="KW-0472">Membrane</keyword>
<protein>
    <submittedName>
        <fullName evidence="4">Histidine kinase</fullName>
        <ecNumber evidence="4">2.7.13.3</ecNumber>
    </submittedName>
</protein>
<proteinExistence type="predicted"/>
<feature type="region of interest" description="Disordered" evidence="1">
    <location>
        <begin position="111"/>
        <end position="138"/>
    </location>
</feature>
<name>A0A369QQ65_9BACT</name>
<dbReference type="OrthoDB" id="9792992at2"/>
<dbReference type="Pfam" id="PF06580">
    <property type="entry name" value="His_kinase"/>
    <property type="match status" value="1"/>
</dbReference>
<evidence type="ECO:0000259" key="3">
    <source>
        <dbReference type="Pfam" id="PF06580"/>
    </source>
</evidence>
<dbReference type="RefSeq" id="WP_115373507.1">
    <property type="nucleotide sequence ID" value="NZ_QASA01000001.1"/>
</dbReference>
<dbReference type="GO" id="GO:0016020">
    <property type="term" value="C:membrane"/>
    <property type="evidence" value="ECO:0007669"/>
    <property type="project" value="InterPro"/>
</dbReference>
<dbReference type="PANTHER" id="PTHR34220:SF7">
    <property type="entry name" value="SENSOR HISTIDINE KINASE YPDA"/>
    <property type="match status" value="1"/>
</dbReference>
<feature type="transmembrane region" description="Helical" evidence="2">
    <location>
        <begin position="43"/>
        <end position="64"/>
    </location>
</feature>
<evidence type="ECO:0000256" key="1">
    <source>
        <dbReference type="SAM" id="MobiDB-lite"/>
    </source>
</evidence>
<dbReference type="InterPro" id="IPR010559">
    <property type="entry name" value="Sig_transdc_His_kin_internal"/>
</dbReference>
<dbReference type="InterPro" id="IPR050640">
    <property type="entry name" value="Bact_2-comp_sensor_kinase"/>
</dbReference>
<reference evidence="4 5" key="1">
    <citation type="submission" date="2018-04" db="EMBL/GenBank/DDBJ databases">
        <title>Adhaeribacter sp. HMF7616 genome sequencing and assembly.</title>
        <authorList>
            <person name="Kang H."/>
            <person name="Kang J."/>
            <person name="Cha I."/>
            <person name="Kim H."/>
            <person name="Joh K."/>
        </authorList>
    </citation>
    <scope>NUCLEOTIDE SEQUENCE [LARGE SCALE GENOMIC DNA]</scope>
    <source>
        <strain evidence="4 5">HMF7616</strain>
    </source>
</reference>
<keyword evidence="2" id="KW-0812">Transmembrane</keyword>
<keyword evidence="4" id="KW-0418">Kinase</keyword>
<dbReference type="Gene3D" id="3.30.565.10">
    <property type="entry name" value="Histidine kinase-like ATPase, C-terminal domain"/>
    <property type="match status" value="1"/>
</dbReference>
<dbReference type="InterPro" id="IPR036890">
    <property type="entry name" value="HATPase_C_sf"/>
</dbReference>
<dbReference type="EC" id="2.7.13.3" evidence="4"/>
<feature type="compositionally biased region" description="Pro residues" evidence="1">
    <location>
        <begin position="119"/>
        <end position="138"/>
    </location>
</feature>
<keyword evidence="4" id="KW-0808">Transferase</keyword>
<keyword evidence="2" id="KW-1133">Transmembrane helix</keyword>
<comment type="caution">
    <text evidence="4">The sequence shown here is derived from an EMBL/GenBank/DDBJ whole genome shotgun (WGS) entry which is preliminary data.</text>
</comment>
<evidence type="ECO:0000256" key="2">
    <source>
        <dbReference type="SAM" id="Phobius"/>
    </source>
</evidence>
<gene>
    <name evidence="4" type="primary">algZ</name>
    <name evidence="4" type="ORF">AHMF7616_02951</name>
</gene>
<dbReference type="PANTHER" id="PTHR34220">
    <property type="entry name" value="SENSOR HISTIDINE KINASE YPDA"/>
    <property type="match status" value="1"/>
</dbReference>
<accession>A0A369QQ65</accession>
<dbReference type="GO" id="GO:0000155">
    <property type="term" value="F:phosphorelay sensor kinase activity"/>
    <property type="evidence" value="ECO:0007669"/>
    <property type="project" value="InterPro"/>
</dbReference>
<evidence type="ECO:0000313" key="5">
    <source>
        <dbReference type="Proteomes" id="UP000253919"/>
    </source>
</evidence>
<evidence type="ECO:0000313" key="4">
    <source>
        <dbReference type="EMBL" id="RDC64338.1"/>
    </source>
</evidence>
<feature type="transmembrane region" description="Helical" evidence="2">
    <location>
        <begin position="73"/>
        <end position="90"/>
    </location>
</feature>
<dbReference type="SUPFAM" id="SSF55874">
    <property type="entry name" value="ATPase domain of HSP90 chaperone/DNA topoisomerase II/histidine kinase"/>
    <property type="match status" value="1"/>
</dbReference>